<accession>A0ABT8CWI1</accession>
<dbReference type="EMBL" id="JAUFQU010000001">
    <property type="protein sequence ID" value="MDN3707530.1"/>
    <property type="molecule type" value="Genomic_DNA"/>
</dbReference>
<dbReference type="EMBL" id="JAUFQU010000005">
    <property type="protein sequence ID" value="MDN3708898.1"/>
    <property type="molecule type" value="Genomic_DNA"/>
</dbReference>
<proteinExistence type="predicted"/>
<reference evidence="1" key="1">
    <citation type="journal article" date="2014" name="Int. J. Syst. Evol. Microbiol.">
        <title>Complete genome of a new Firmicutes species belonging to the dominant human colonic microbiota ('Ruminococcus bicirculans') reveals two chromosomes and a selective capacity to utilize plant glucans.</title>
        <authorList>
            <consortium name="NISC Comparative Sequencing Program"/>
            <person name="Wegmann U."/>
            <person name="Louis P."/>
            <person name="Goesmann A."/>
            <person name="Henrissat B."/>
            <person name="Duncan S.H."/>
            <person name="Flint H.J."/>
        </authorList>
    </citation>
    <scope>NUCLEOTIDE SEQUENCE</scope>
    <source>
        <strain evidence="1">CECT 7184</strain>
    </source>
</reference>
<organism evidence="1 3">
    <name type="scientific">Paenimyroides ceti</name>
    <dbReference type="NCBI Taxonomy" id="395087"/>
    <lineage>
        <taxon>Bacteria</taxon>
        <taxon>Pseudomonadati</taxon>
        <taxon>Bacteroidota</taxon>
        <taxon>Flavobacteriia</taxon>
        <taxon>Flavobacteriales</taxon>
        <taxon>Flavobacteriaceae</taxon>
        <taxon>Paenimyroides</taxon>
    </lineage>
</organism>
<dbReference type="Proteomes" id="UP001242368">
    <property type="component" value="Unassembled WGS sequence"/>
</dbReference>
<evidence type="ECO:0000313" key="3">
    <source>
        <dbReference type="Proteomes" id="UP001242368"/>
    </source>
</evidence>
<gene>
    <name evidence="1" type="ORF">QW060_10340</name>
    <name evidence="2" type="ORF">QW060_17590</name>
</gene>
<dbReference type="Pfam" id="PF13031">
    <property type="entry name" value="DUF3892"/>
    <property type="match status" value="1"/>
</dbReference>
<dbReference type="RefSeq" id="WP_290363503.1">
    <property type="nucleotide sequence ID" value="NZ_JAUFQU010000001.1"/>
</dbReference>
<dbReference type="InterPro" id="IPR024997">
    <property type="entry name" value="DUF3892"/>
</dbReference>
<name>A0ABT8CWI1_9FLAO</name>
<comment type="caution">
    <text evidence="1">The sequence shown here is derived from an EMBL/GenBank/DDBJ whole genome shotgun (WGS) entry which is preliminary data.</text>
</comment>
<sequence length="106" mass="12299">MALFRISGIWTDSNKLITHYGFHTVDVEKNTATRLEKISKAEAILLLGIKENRATTWIWDYNVSAWIVGEEVELVTTTEGSYLRSNAERNETNNLAHLIDYDWIRR</sequence>
<protein>
    <submittedName>
        <fullName evidence="1">DUF3892 domain-containing protein</fullName>
    </submittedName>
</protein>
<evidence type="ECO:0000313" key="1">
    <source>
        <dbReference type="EMBL" id="MDN3707530.1"/>
    </source>
</evidence>
<reference evidence="3" key="2">
    <citation type="journal article" date="2019" name="Int. J. Syst. Evol. Microbiol.">
        <title>The Global Catalogue of Microorganisms (GCM) 10K type strain sequencing project: providing services to taxonomists for standard genome sequencing and annotation.</title>
        <authorList>
            <consortium name="The Broad Institute Genomics Platform"/>
            <consortium name="The Broad Institute Genome Sequencing Center for Infectious Disease"/>
            <person name="Wu L."/>
            <person name="Ma J."/>
        </authorList>
    </citation>
    <scope>NUCLEOTIDE SEQUENCE [LARGE SCALE GENOMIC DNA]</scope>
    <source>
        <strain evidence="3">CECT 7184</strain>
    </source>
</reference>
<keyword evidence="3" id="KW-1185">Reference proteome</keyword>
<evidence type="ECO:0000313" key="2">
    <source>
        <dbReference type="EMBL" id="MDN3708898.1"/>
    </source>
</evidence>
<reference evidence="1" key="3">
    <citation type="submission" date="2023-06" db="EMBL/GenBank/DDBJ databases">
        <authorList>
            <person name="Lucena T."/>
            <person name="Sun Q."/>
        </authorList>
    </citation>
    <scope>NUCLEOTIDE SEQUENCE</scope>
    <source>
        <strain evidence="1">CECT 7184</strain>
    </source>
</reference>